<sequence length="220" mass="25874">MSDAELLQQSQLFQVEMDQVTDNLLTSSQKFKTNFQNFENMSDAELLQQSQLLKVEIDQVYGDNESINSIIQPEKSALSKSDLDLSNIEEQVKGLNTKQELDDMQSKLRYIKLKIDQDEINRKHWWTEAKTKHFNLIMLTLDCRRKEKRILLLERNTANYMNYQTMLDKTIKEQAETIKEQVDTIKEQAETIKRLDESVKRLNETVNRLEGIITGAWQQK</sequence>
<evidence type="ECO:0000256" key="1">
    <source>
        <dbReference type="SAM" id="Coils"/>
    </source>
</evidence>
<gene>
    <name evidence="2" type="ORF">HINF_LOCUS32494</name>
    <name evidence="3" type="ORF">HINF_LOCUS43574</name>
</gene>
<reference evidence="3 4" key="2">
    <citation type="submission" date="2024-07" db="EMBL/GenBank/DDBJ databases">
        <authorList>
            <person name="Akdeniz Z."/>
        </authorList>
    </citation>
    <scope>NUCLEOTIDE SEQUENCE [LARGE SCALE GENOMIC DNA]</scope>
</reference>
<evidence type="ECO:0000313" key="4">
    <source>
        <dbReference type="Proteomes" id="UP001642409"/>
    </source>
</evidence>
<protein>
    <submittedName>
        <fullName evidence="3">Hypothetical_protein</fullName>
    </submittedName>
</protein>
<organism evidence="2">
    <name type="scientific">Hexamita inflata</name>
    <dbReference type="NCBI Taxonomy" id="28002"/>
    <lineage>
        <taxon>Eukaryota</taxon>
        <taxon>Metamonada</taxon>
        <taxon>Diplomonadida</taxon>
        <taxon>Hexamitidae</taxon>
        <taxon>Hexamitinae</taxon>
        <taxon>Hexamita</taxon>
    </lineage>
</organism>
<name>A0AA86PRJ1_9EUKA</name>
<keyword evidence="1" id="KW-0175">Coiled coil</keyword>
<dbReference type="AlphaFoldDB" id="A0AA86PRJ1"/>
<evidence type="ECO:0000313" key="3">
    <source>
        <dbReference type="EMBL" id="CAL6049790.1"/>
    </source>
</evidence>
<proteinExistence type="predicted"/>
<reference evidence="2" key="1">
    <citation type="submission" date="2023-06" db="EMBL/GenBank/DDBJ databases">
        <authorList>
            <person name="Kurt Z."/>
        </authorList>
    </citation>
    <scope>NUCLEOTIDE SEQUENCE</scope>
</reference>
<dbReference type="EMBL" id="CAXDID020000182">
    <property type="protein sequence ID" value="CAL6049790.1"/>
    <property type="molecule type" value="Genomic_DNA"/>
</dbReference>
<keyword evidence="4" id="KW-1185">Reference proteome</keyword>
<dbReference type="EMBL" id="CATOUU010000735">
    <property type="protein sequence ID" value="CAI9944849.1"/>
    <property type="molecule type" value="Genomic_DNA"/>
</dbReference>
<comment type="caution">
    <text evidence="2">The sequence shown here is derived from an EMBL/GenBank/DDBJ whole genome shotgun (WGS) entry which is preliminary data.</text>
</comment>
<feature type="coiled-coil region" evidence="1">
    <location>
        <begin position="175"/>
        <end position="212"/>
    </location>
</feature>
<evidence type="ECO:0000313" key="2">
    <source>
        <dbReference type="EMBL" id="CAI9944849.1"/>
    </source>
</evidence>
<dbReference type="Proteomes" id="UP001642409">
    <property type="component" value="Unassembled WGS sequence"/>
</dbReference>
<accession>A0AA86PRJ1</accession>